<name>A0AAW8ZZI6_9XANT</name>
<dbReference type="AlphaFoldDB" id="A0AAW8ZZI6"/>
<evidence type="ECO:0000313" key="1">
    <source>
        <dbReference type="EMBL" id="MDV7251317.1"/>
    </source>
</evidence>
<evidence type="ECO:0000313" key="2">
    <source>
        <dbReference type="Proteomes" id="UP001187425"/>
    </source>
</evidence>
<reference evidence="1 2" key="1">
    <citation type="submission" date="2023-10" db="EMBL/GenBank/DDBJ databases">
        <title>A new tool for lettuce pathogen research.</title>
        <authorList>
            <person name="Horton K.N."/>
            <person name="Cseke L.J."/>
            <person name="Badiwe M."/>
            <person name="Tesfaye D."/>
            <person name="Klein A."/>
            <person name="Su J."/>
            <person name="Potnis N."/>
            <person name="Gassmann W."/>
        </authorList>
    </citation>
    <scope>NUCLEOTIDE SEQUENCE [LARGE SCALE GENOMIC DNA]</scope>
    <source>
        <strain evidence="1 2">JSKH1901</strain>
    </source>
</reference>
<dbReference type="Proteomes" id="UP001187425">
    <property type="component" value="Unassembled WGS sequence"/>
</dbReference>
<accession>A0AAW8ZZI6</accession>
<sequence length="61" mass="7179">MEFQVQYRYERSWIGLARFPTRNEARDDAAARIAFLVAEGFKHCDVVRDFRVRRVSSQVSA</sequence>
<proteinExistence type="predicted"/>
<protein>
    <recommendedName>
        <fullName evidence="3">DUF2188 domain-containing protein</fullName>
    </recommendedName>
</protein>
<organism evidence="1 2">
    <name type="scientific">Xanthomonas hortorum pv. vitians</name>
    <dbReference type="NCBI Taxonomy" id="83224"/>
    <lineage>
        <taxon>Bacteria</taxon>
        <taxon>Pseudomonadati</taxon>
        <taxon>Pseudomonadota</taxon>
        <taxon>Gammaproteobacteria</taxon>
        <taxon>Lysobacterales</taxon>
        <taxon>Lysobacteraceae</taxon>
        <taxon>Xanthomonas</taxon>
    </lineage>
</organism>
<dbReference type="EMBL" id="JAWMQI010000178">
    <property type="protein sequence ID" value="MDV7251317.1"/>
    <property type="molecule type" value="Genomic_DNA"/>
</dbReference>
<dbReference type="RefSeq" id="WP_317686793.1">
    <property type="nucleotide sequence ID" value="NZ_JAWMQI010000178.1"/>
</dbReference>
<gene>
    <name evidence="1" type="ORF">R4K57_23685</name>
</gene>
<evidence type="ECO:0008006" key="3">
    <source>
        <dbReference type="Google" id="ProtNLM"/>
    </source>
</evidence>
<comment type="caution">
    <text evidence="1">The sequence shown here is derived from an EMBL/GenBank/DDBJ whole genome shotgun (WGS) entry which is preliminary data.</text>
</comment>